<organism evidence="3 4">
    <name type="scientific">Alcaligenes faecalis</name>
    <dbReference type="NCBI Taxonomy" id="511"/>
    <lineage>
        <taxon>Bacteria</taxon>
        <taxon>Pseudomonadati</taxon>
        <taxon>Pseudomonadota</taxon>
        <taxon>Betaproteobacteria</taxon>
        <taxon>Burkholderiales</taxon>
        <taxon>Alcaligenaceae</taxon>
        <taxon>Alcaligenes</taxon>
    </lineage>
</organism>
<name>A0A2U2BGR9_ALCFA</name>
<accession>A0A2U2BGR9</accession>
<reference evidence="3 4" key="2">
    <citation type="submission" date="2018-05" db="EMBL/GenBank/DDBJ databases">
        <authorList>
            <person name="Lanie J.A."/>
            <person name="Ng W.-L."/>
            <person name="Kazmierczak K.M."/>
            <person name="Andrzejewski T.M."/>
            <person name="Davidsen T.M."/>
            <person name="Wayne K.J."/>
            <person name="Tettelin H."/>
            <person name="Glass J.I."/>
            <person name="Rusch D."/>
            <person name="Podicherti R."/>
            <person name="Tsui H.-C.T."/>
            <person name="Winkler M.E."/>
        </authorList>
    </citation>
    <scope>NUCLEOTIDE SEQUENCE [LARGE SCALE GENOMIC DNA]</scope>
    <source>
        <strain evidence="3 4">YBY</strain>
    </source>
</reference>
<dbReference type="NCBIfam" id="TIGR01541">
    <property type="entry name" value="tape_meas_lam_C"/>
    <property type="match status" value="1"/>
</dbReference>
<evidence type="ECO:0000259" key="1">
    <source>
        <dbReference type="Pfam" id="PF09718"/>
    </source>
</evidence>
<gene>
    <name evidence="3" type="ORF">DF183_15290</name>
</gene>
<dbReference type="Pfam" id="PF20155">
    <property type="entry name" value="TMP_3"/>
    <property type="match status" value="1"/>
</dbReference>
<dbReference type="InterPro" id="IPR013491">
    <property type="entry name" value="Tape_meas_N"/>
</dbReference>
<dbReference type="EMBL" id="QEXO01000004">
    <property type="protein sequence ID" value="PWE13192.1"/>
    <property type="molecule type" value="Genomic_DNA"/>
</dbReference>
<dbReference type="AlphaFoldDB" id="A0A2U2BGR9"/>
<protein>
    <submittedName>
        <fullName evidence="3">Phage tail tape measure protein</fullName>
    </submittedName>
</protein>
<comment type="caution">
    <text evidence="3">The sequence shown here is derived from an EMBL/GenBank/DDBJ whole genome shotgun (WGS) entry which is preliminary data.</text>
</comment>
<feature type="domain" description="Tape measure protein N-terminal" evidence="2">
    <location>
        <begin position="81"/>
        <end position="270"/>
    </location>
</feature>
<feature type="domain" description="Bacteriophage tail tape measure C-terminal" evidence="1">
    <location>
        <begin position="824"/>
        <end position="898"/>
    </location>
</feature>
<sequence>MAQESRLTITLDTRSAEQGAKDLTLALNAMEGAGIRVAAMSDRVNGSMAGVSNATLSSAASAAVMDRVLKSALSSFSAMDLIEMAEQWDSYAERMAVATQSLGEYDQAQARVAQLAQATSRPIDETREAFIALSPALREIGLGFDQSMDAVGAFSGLLATNGASAQSGAVAMEAFANSFRTGAVNASDWAQITGTVDSLISHMADSTGKTTAEIDQLGRSGQMSAQMLAQGLASSYIPALQQLELMPKTVSGALTNLNSAFSEYVGNTNNSLQATTLLASGINFISQNFESFADVLGTVALGALGVYTSRTIGAVAATVSATVASHTKAAATLAAARAEAQAAAAALASARASLGLTTTLAQLTTAKNASEAASRRLAVAQAATAGVGRTLLGVLGGPVGLLATIGMTAASFFTMDGASDRAKVATDALTGSAQDASTAFGNLGVLSRQAALDSLAVLLDTQMGAASKAMADFVDKLDPTTERGTRAVAQMRAGMRNELTFLVGNVSSAGGDLEQAIDGLIGKWTEQGVITESQATEYRTLAIAMVKSRDEATQTGQRWEALSELGRRLGLAAHGAAGGVQTLNNALGFSESASKQLEQLQSRIKSLQDGGDPVKMTARWISENKGLSEEEKVAIMSAAHAEKTLLQTRQATGGATKGAVSSADTLLQSLRDQVAVLGMTDAQLQRYRLQMAGASKGQMDEVEALQATKKAYEDTGRANKLYQKAMLEQKSIAEENTIFQTQKNQENVGLGIGERRRKQLAEEYQIRADFERRRRALEAGQEDESTRLDEPLYLQSIESLRSAEEEKLAIVRRSVQERSLLEQHWGLAMQEAMINYADNTANVYQAVSGLVGNIFKGMEDALFQFATKGKMDFASLADSIIADMIRIAIQQSVTAPLAGMIGNLFGGGVNGVSTASAIQQGGGDGIGALISLNGWASGGYTGDGGRYEPAGIVHKGEGVLSQDDMRSLGGRSGFERLRRSLRGYANGGTVGYPALPSATVTGSMPGQDLQVVVNNYGGNRVEAKEEMSTGADGQMLRRVVISILDEQLGSPSTSTGRVLQRGWGLRARS</sequence>
<evidence type="ECO:0000259" key="2">
    <source>
        <dbReference type="Pfam" id="PF20155"/>
    </source>
</evidence>
<evidence type="ECO:0000313" key="3">
    <source>
        <dbReference type="EMBL" id="PWE13192.1"/>
    </source>
</evidence>
<proteinExistence type="predicted"/>
<evidence type="ECO:0000313" key="4">
    <source>
        <dbReference type="Proteomes" id="UP000245216"/>
    </source>
</evidence>
<dbReference type="NCBIfam" id="TIGR02675">
    <property type="entry name" value="tape_meas_nterm"/>
    <property type="match status" value="1"/>
</dbReference>
<dbReference type="InterPro" id="IPR006431">
    <property type="entry name" value="Phage_tape_meas_C"/>
</dbReference>
<reference evidence="3 4" key="1">
    <citation type="submission" date="2018-05" db="EMBL/GenBank/DDBJ databases">
        <title>Genome Sequence of an Efficient Indole-Degrading Bacterium, Alcaligenes sp.YBY.</title>
        <authorList>
            <person name="Yang B."/>
        </authorList>
    </citation>
    <scope>NUCLEOTIDE SEQUENCE [LARGE SCALE GENOMIC DNA]</scope>
    <source>
        <strain evidence="3 4">YBY</strain>
    </source>
</reference>
<dbReference type="RefSeq" id="WP_109089515.1">
    <property type="nucleotide sequence ID" value="NZ_QEXO01000004.1"/>
</dbReference>
<dbReference type="Proteomes" id="UP000245216">
    <property type="component" value="Unassembled WGS sequence"/>
</dbReference>
<dbReference type="Pfam" id="PF09718">
    <property type="entry name" value="Tape_meas_lam_C"/>
    <property type="match status" value="1"/>
</dbReference>